<feature type="region of interest" description="Disordered" evidence="1">
    <location>
        <begin position="9"/>
        <end position="41"/>
    </location>
</feature>
<dbReference type="AlphaFoldDB" id="A0A9N9Y826"/>
<evidence type="ECO:0000313" key="2">
    <source>
        <dbReference type="EMBL" id="CAH0003600.1"/>
    </source>
</evidence>
<reference evidence="2 3" key="2">
    <citation type="submission" date="2021-10" db="EMBL/GenBank/DDBJ databases">
        <authorList>
            <person name="Piombo E."/>
        </authorList>
    </citation>
    <scope>NUCLEOTIDE SEQUENCE [LARGE SCALE GENOMIC DNA]</scope>
</reference>
<gene>
    <name evidence="2" type="ORF">CBYS24578_00009681</name>
</gene>
<evidence type="ECO:0000256" key="1">
    <source>
        <dbReference type="SAM" id="MobiDB-lite"/>
    </source>
</evidence>
<comment type="caution">
    <text evidence="2">The sequence shown here is derived from an EMBL/GenBank/DDBJ whole genome shotgun (WGS) entry which is preliminary data.</text>
</comment>
<accession>A0A9N9Y826</accession>
<name>A0A9N9Y826_9HYPO</name>
<dbReference type="EMBL" id="CABFNO020001565">
    <property type="protein sequence ID" value="CAH0003600.1"/>
    <property type="molecule type" value="Genomic_DNA"/>
</dbReference>
<keyword evidence="3" id="KW-1185">Reference proteome</keyword>
<protein>
    <submittedName>
        <fullName evidence="2">Uncharacterized protein</fullName>
    </submittedName>
</protein>
<dbReference type="Proteomes" id="UP000754883">
    <property type="component" value="Unassembled WGS sequence"/>
</dbReference>
<proteinExistence type="predicted"/>
<organism evidence="2 3">
    <name type="scientific">Clonostachys byssicola</name>
    <dbReference type="NCBI Taxonomy" id="160290"/>
    <lineage>
        <taxon>Eukaryota</taxon>
        <taxon>Fungi</taxon>
        <taxon>Dikarya</taxon>
        <taxon>Ascomycota</taxon>
        <taxon>Pezizomycotina</taxon>
        <taxon>Sordariomycetes</taxon>
        <taxon>Hypocreomycetidae</taxon>
        <taxon>Hypocreales</taxon>
        <taxon>Bionectriaceae</taxon>
        <taxon>Clonostachys</taxon>
    </lineage>
</organism>
<sequence>MSNAFCVNGNHTVAHGTREGNSQSSDTAARARNDQPLSGGQITPLDRFVRCNPAAEDWRNFFIRDLVIGGRQTSKISQWDERILGKGPVIRLSRMQSFDTPSLALVDDVHAHVTSATYVSQPGHANSLADFHGRVERGHIRT</sequence>
<reference evidence="3" key="1">
    <citation type="submission" date="2019-06" db="EMBL/GenBank/DDBJ databases">
        <authorList>
            <person name="Broberg M."/>
        </authorList>
    </citation>
    <scope>NUCLEOTIDE SEQUENCE [LARGE SCALE GENOMIC DNA]</scope>
</reference>
<evidence type="ECO:0000313" key="3">
    <source>
        <dbReference type="Proteomes" id="UP000754883"/>
    </source>
</evidence>